<evidence type="ECO:0000256" key="1">
    <source>
        <dbReference type="ARBA" id="ARBA00010552"/>
    </source>
</evidence>
<dbReference type="Proteomes" id="UP001063228">
    <property type="component" value="Chromosome"/>
</dbReference>
<sequence length="144" mass="15642">MSKLDIAPAFHLSNPPGLYDPSPNGYSHVAQLQPQAKLLYIAGQGGEDQQGQLSSVFAEQARQALANLAIALQSKGASLNDVFKLTLLIVDHDQEKLRIWVEEADRAWGTSMKPVCTLIPVPRLALDGMQIEIDAIAALLPMQQ</sequence>
<dbReference type="PANTHER" id="PTHR11803:SF58">
    <property type="entry name" value="PROTEIN HMF1-RELATED"/>
    <property type="match status" value="1"/>
</dbReference>
<comment type="similarity">
    <text evidence="1">Belongs to the RutC family.</text>
</comment>
<proteinExistence type="inferred from homology"/>
<evidence type="ECO:0000313" key="3">
    <source>
        <dbReference type="Proteomes" id="UP001063228"/>
    </source>
</evidence>
<dbReference type="RefSeq" id="WP_263268431.1">
    <property type="nucleotide sequence ID" value="NZ_CP081201.1"/>
</dbReference>
<dbReference type="SUPFAM" id="SSF55298">
    <property type="entry name" value="YjgF-like"/>
    <property type="match status" value="1"/>
</dbReference>
<organism evidence="2 3">
    <name type="scientific">Pseudomonas phytophila</name>
    <dbReference type="NCBI Taxonomy" id="2867264"/>
    <lineage>
        <taxon>Bacteria</taxon>
        <taxon>Pseudomonadati</taxon>
        <taxon>Pseudomonadota</taxon>
        <taxon>Gammaproteobacteria</taxon>
        <taxon>Pseudomonadales</taxon>
        <taxon>Pseudomonadaceae</taxon>
        <taxon>Pseudomonas</taxon>
    </lineage>
</organism>
<dbReference type="InterPro" id="IPR035959">
    <property type="entry name" value="RutC-like_sf"/>
</dbReference>
<dbReference type="PANTHER" id="PTHR11803">
    <property type="entry name" value="2-IMINOBUTANOATE/2-IMINOPROPANOATE DEAMINASE RIDA"/>
    <property type="match status" value="1"/>
</dbReference>
<protein>
    <submittedName>
        <fullName evidence="2">RidA family protein</fullName>
    </submittedName>
</protein>
<evidence type="ECO:0000313" key="2">
    <source>
        <dbReference type="EMBL" id="UXZ95437.1"/>
    </source>
</evidence>
<dbReference type="EMBL" id="CP081201">
    <property type="protein sequence ID" value="UXZ95437.1"/>
    <property type="molecule type" value="Genomic_DNA"/>
</dbReference>
<name>A0ABY6FC10_9PSED</name>
<reference evidence="2" key="1">
    <citation type="submission" date="2021-08" db="EMBL/GenBank/DDBJ databases">
        <title>Complete genome sequence of Pseudomonas phytophila.</title>
        <authorList>
            <person name="Weir B.S."/>
            <person name="Templeton M.D."/>
            <person name="Arshed S."/>
            <person name="Andersen M.T."/>
            <person name="Jayaraman J."/>
        </authorList>
    </citation>
    <scope>NUCLEOTIDE SEQUENCE</scope>
    <source>
        <strain evidence="2">ICMP 23753</strain>
    </source>
</reference>
<dbReference type="Pfam" id="PF01042">
    <property type="entry name" value="Ribonuc_L-PSP"/>
    <property type="match status" value="1"/>
</dbReference>
<dbReference type="CDD" id="cd00448">
    <property type="entry name" value="YjgF_YER057c_UK114_family"/>
    <property type="match status" value="1"/>
</dbReference>
<dbReference type="Gene3D" id="3.30.1330.40">
    <property type="entry name" value="RutC-like"/>
    <property type="match status" value="1"/>
</dbReference>
<gene>
    <name evidence="2" type="ORF">K3169_24405</name>
</gene>
<accession>A0ABY6FC10</accession>
<dbReference type="InterPro" id="IPR006175">
    <property type="entry name" value="YjgF/YER057c/UK114"/>
</dbReference>
<keyword evidence="3" id="KW-1185">Reference proteome</keyword>